<dbReference type="GeneID" id="102207307"/>
<keyword evidence="3" id="KW-0812">Transmembrane</keyword>
<dbReference type="InterPro" id="IPR013783">
    <property type="entry name" value="Ig-like_fold"/>
</dbReference>
<evidence type="ECO:0000256" key="8">
    <source>
        <dbReference type="ARBA" id="ARBA00023170"/>
    </source>
</evidence>
<dbReference type="SUPFAM" id="SSF48726">
    <property type="entry name" value="Immunoglobulin"/>
    <property type="match status" value="3"/>
</dbReference>
<feature type="region of interest" description="Disordered" evidence="11">
    <location>
        <begin position="274"/>
        <end position="300"/>
    </location>
</feature>
<protein>
    <submittedName>
        <fullName evidence="14">Myosin light chain kinase, smooth muscle-like</fullName>
    </submittedName>
</protein>
<feature type="domain" description="Ig-like" evidence="12">
    <location>
        <begin position="219"/>
        <end position="336"/>
    </location>
</feature>
<evidence type="ECO:0000256" key="10">
    <source>
        <dbReference type="ARBA" id="ARBA00023319"/>
    </source>
</evidence>
<keyword evidence="10" id="KW-0393">Immunoglobulin domain</keyword>
<keyword evidence="6" id="KW-0472">Membrane</keyword>
<evidence type="ECO:0000256" key="6">
    <source>
        <dbReference type="ARBA" id="ARBA00023136"/>
    </source>
</evidence>
<dbReference type="Proteomes" id="UP000695023">
    <property type="component" value="Unplaced"/>
</dbReference>
<dbReference type="Gene3D" id="2.60.40.10">
    <property type="entry name" value="Immunoglobulins"/>
    <property type="match status" value="3"/>
</dbReference>
<dbReference type="RefSeq" id="XP_005755667.2">
    <property type="nucleotide sequence ID" value="XM_005755610.2"/>
</dbReference>
<dbReference type="SMART" id="SM00406">
    <property type="entry name" value="IGv"/>
    <property type="match status" value="2"/>
</dbReference>
<dbReference type="PANTHER" id="PTHR25466">
    <property type="entry name" value="T-LYMPHOCYTE ACTIVATION ANTIGEN"/>
    <property type="match status" value="1"/>
</dbReference>
<dbReference type="GO" id="GO:0071222">
    <property type="term" value="P:cellular response to lipopolysaccharide"/>
    <property type="evidence" value="ECO:0007669"/>
    <property type="project" value="TreeGrafter"/>
</dbReference>
<name>A0A9Y3VYM4_9CICH</name>
<evidence type="ECO:0000313" key="13">
    <source>
        <dbReference type="Proteomes" id="UP000695023"/>
    </source>
</evidence>
<evidence type="ECO:0000256" key="1">
    <source>
        <dbReference type="ARBA" id="ARBA00004251"/>
    </source>
</evidence>
<dbReference type="GO" id="GO:0007166">
    <property type="term" value="P:cell surface receptor signaling pathway"/>
    <property type="evidence" value="ECO:0007669"/>
    <property type="project" value="TreeGrafter"/>
</dbReference>
<keyword evidence="4" id="KW-0732">Signal</keyword>
<dbReference type="PANTHER" id="PTHR25466:SF14">
    <property type="entry name" value="BUTYROPHILIN SUBFAMILY 2 MEMBER A2-LIKE-RELATED"/>
    <property type="match status" value="1"/>
</dbReference>
<evidence type="ECO:0000259" key="12">
    <source>
        <dbReference type="PROSITE" id="PS50835"/>
    </source>
</evidence>
<keyword evidence="13" id="KW-1185">Reference proteome</keyword>
<evidence type="ECO:0000256" key="9">
    <source>
        <dbReference type="ARBA" id="ARBA00023180"/>
    </source>
</evidence>
<evidence type="ECO:0000256" key="2">
    <source>
        <dbReference type="ARBA" id="ARBA00022475"/>
    </source>
</evidence>
<feature type="compositionally biased region" description="Basic and acidic residues" evidence="11">
    <location>
        <begin position="281"/>
        <end position="299"/>
    </location>
</feature>
<gene>
    <name evidence="14" type="primary">LOC102207307</name>
</gene>
<dbReference type="InterPro" id="IPR013106">
    <property type="entry name" value="Ig_V-set"/>
</dbReference>
<dbReference type="GO" id="GO:0031295">
    <property type="term" value="P:T cell costimulation"/>
    <property type="evidence" value="ECO:0007669"/>
    <property type="project" value="TreeGrafter"/>
</dbReference>
<evidence type="ECO:0000313" key="14">
    <source>
        <dbReference type="RefSeq" id="XP_005755667.2"/>
    </source>
</evidence>
<dbReference type="GO" id="GO:0009897">
    <property type="term" value="C:external side of plasma membrane"/>
    <property type="evidence" value="ECO:0007669"/>
    <property type="project" value="TreeGrafter"/>
</dbReference>
<evidence type="ECO:0000256" key="4">
    <source>
        <dbReference type="ARBA" id="ARBA00022729"/>
    </source>
</evidence>
<feature type="non-terminal residue" evidence="14">
    <location>
        <position position="1"/>
    </location>
</feature>
<accession>A0A9Y3VYM4</accession>
<dbReference type="SMART" id="SM00409">
    <property type="entry name" value="IG"/>
    <property type="match status" value="3"/>
</dbReference>
<dbReference type="GO" id="GO:0042130">
    <property type="term" value="P:negative regulation of T cell proliferation"/>
    <property type="evidence" value="ECO:0007669"/>
    <property type="project" value="TreeGrafter"/>
</dbReference>
<comment type="subcellular location">
    <subcellularLocation>
        <location evidence="1">Cell membrane</location>
        <topology evidence="1">Single-pass type I membrane protein</topology>
    </subcellularLocation>
</comment>
<reference evidence="14" key="1">
    <citation type="submission" date="2025-08" db="UniProtKB">
        <authorList>
            <consortium name="RefSeq"/>
        </authorList>
    </citation>
    <scope>IDENTIFICATION</scope>
</reference>
<dbReference type="PROSITE" id="PS50835">
    <property type="entry name" value="IG_LIKE"/>
    <property type="match status" value="2"/>
</dbReference>
<keyword evidence="7" id="KW-1015">Disulfide bond</keyword>
<keyword evidence="9" id="KW-0325">Glycoprotein</keyword>
<dbReference type="Pfam" id="PF07686">
    <property type="entry name" value="V-set"/>
    <property type="match status" value="3"/>
</dbReference>
<feature type="domain" description="Ig-like" evidence="12">
    <location>
        <begin position="1"/>
        <end position="106"/>
    </location>
</feature>
<proteinExistence type="predicted"/>
<evidence type="ECO:0000256" key="3">
    <source>
        <dbReference type="ARBA" id="ARBA00022692"/>
    </source>
</evidence>
<dbReference type="AlphaFoldDB" id="A0A9Y3VYM4"/>
<dbReference type="InterPro" id="IPR036179">
    <property type="entry name" value="Ig-like_dom_sf"/>
</dbReference>
<dbReference type="InterPro" id="IPR003599">
    <property type="entry name" value="Ig_sub"/>
</dbReference>
<sequence length="360" mass="41176">LQPGVVEVSQGKESVLLPFKITADLPQEVRVEWTHNYMKVHVYESGNNQPDNQDQVYRGRTEMNNDPLKTKDFSLTLKDLHLTNSGVYTCTVYNKDGDILLQKVIILSVRALQPEVVGVTQGMKFVLLPFKTTPNLPEYITVEWRLTAYKHMKVHAYESGRDQPDNLDQDQVYRGRTEMKEDSLRTGDFSLTLKDLQLTDSGVYTCTVYNKDGLMLLQKSVTLRVREYQVEMVEVTQGKESVLLPFKATADLPQDITVKWRLTEPKHMMVHAYESGSNQPDKQDEEYRGRTETNEDPLRTGDLSLTLKDLRLTDSGVYTCTIYNKDGLMLTQKSVTLSVRGECNSCLSKLNENRSEELYP</sequence>
<keyword evidence="5" id="KW-1133">Transmembrane helix</keyword>
<organism evidence="13 14">
    <name type="scientific">Pundamilia nyererei</name>
    <dbReference type="NCBI Taxonomy" id="303518"/>
    <lineage>
        <taxon>Eukaryota</taxon>
        <taxon>Metazoa</taxon>
        <taxon>Chordata</taxon>
        <taxon>Craniata</taxon>
        <taxon>Vertebrata</taxon>
        <taxon>Euteleostomi</taxon>
        <taxon>Actinopterygii</taxon>
        <taxon>Neopterygii</taxon>
        <taxon>Teleostei</taxon>
        <taxon>Neoteleostei</taxon>
        <taxon>Acanthomorphata</taxon>
        <taxon>Ovalentaria</taxon>
        <taxon>Cichlomorphae</taxon>
        <taxon>Cichliformes</taxon>
        <taxon>Cichlidae</taxon>
        <taxon>African cichlids</taxon>
        <taxon>Pseudocrenilabrinae</taxon>
        <taxon>Haplochromini</taxon>
        <taxon>Pundamilia</taxon>
    </lineage>
</organism>
<dbReference type="GO" id="GO:0042102">
    <property type="term" value="P:positive regulation of T cell proliferation"/>
    <property type="evidence" value="ECO:0007669"/>
    <property type="project" value="TreeGrafter"/>
</dbReference>
<evidence type="ECO:0000256" key="5">
    <source>
        <dbReference type="ARBA" id="ARBA00022989"/>
    </source>
</evidence>
<evidence type="ECO:0000256" key="7">
    <source>
        <dbReference type="ARBA" id="ARBA00023157"/>
    </source>
</evidence>
<evidence type="ECO:0000256" key="11">
    <source>
        <dbReference type="SAM" id="MobiDB-lite"/>
    </source>
</evidence>
<dbReference type="InterPro" id="IPR007110">
    <property type="entry name" value="Ig-like_dom"/>
</dbReference>
<keyword evidence="8" id="KW-0675">Receptor</keyword>
<dbReference type="InterPro" id="IPR051713">
    <property type="entry name" value="T-cell_Activation_Regulation"/>
</dbReference>
<feature type="non-terminal residue" evidence="14">
    <location>
        <position position="360"/>
    </location>
</feature>
<keyword evidence="2" id="KW-1003">Cell membrane</keyword>
<dbReference type="GO" id="GO:0006955">
    <property type="term" value="P:immune response"/>
    <property type="evidence" value="ECO:0007669"/>
    <property type="project" value="TreeGrafter"/>
</dbReference>